<evidence type="ECO:0000313" key="3">
    <source>
        <dbReference type="EMBL" id="ARN57626.1"/>
    </source>
</evidence>
<proteinExistence type="inferred from homology"/>
<evidence type="ECO:0000313" key="4">
    <source>
        <dbReference type="Proteomes" id="UP000193334"/>
    </source>
</evidence>
<dbReference type="RefSeq" id="WP_085756255.1">
    <property type="nucleotide sequence ID" value="NZ_CP021023.1"/>
</dbReference>
<dbReference type="SMART" id="SM00382">
    <property type="entry name" value="AAA"/>
    <property type="match status" value="1"/>
</dbReference>
<dbReference type="Gene3D" id="3.30.450.90">
    <property type="match status" value="1"/>
</dbReference>
<protein>
    <submittedName>
        <fullName evidence="3">Twitching mobility protein</fullName>
    </submittedName>
</protein>
<sequence>MATIQIDRLLDACIRMGGSDIHIVVGRPPTLRISGSLKSLDTKVLDSEDTTALMKSITPEKNQQQLQEDGSCDFGFAFGDYGRFRVAVFRQKSNISMVLRLIPSKFLSFDQIGLPGPTASLCRRPRGLFLVTGPTGSGKTTTLASMINYINENLDTHIITVEEPIEYYHDHKRAVINQREVGLDVPTFAEALKRSLRQDPDVILVGELRDLDTIEAAISAAETGHLVFGTLHTTGCQGTVNRIIDAFPTNQQEMIRVQLSTNLIAVLSQTLCPVKNAKGRVAAYEFMLVTPAISNLIRENKTYRIESTIQTCRNLGMRLLDDHLWELYQKGQISLMELVDKSRNPAEMLKKARENFPKDPDHAKMGPIIGEMQALGQT</sequence>
<organism evidence="3 4">
    <name type="scientific">Sedimentisphaera salicampi</name>
    <dbReference type="NCBI Taxonomy" id="1941349"/>
    <lineage>
        <taxon>Bacteria</taxon>
        <taxon>Pseudomonadati</taxon>
        <taxon>Planctomycetota</taxon>
        <taxon>Phycisphaerae</taxon>
        <taxon>Sedimentisphaerales</taxon>
        <taxon>Sedimentisphaeraceae</taxon>
        <taxon>Sedimentisphaera</taxon>
    </lineage>
</organism>
<dbReference type="OrthoDB" id="9808272at2"/>
<dbReference type="GO" id="GO:0016887">
    <property type="term" value="F:ATP hydrolysis activity"/>
    <property type="evidence" value="ECO:0007669"/>
    <property type="project" value="InterPro"/>
</dbReference>
<dbReference type="InterPro" id="IPR050921">
    <property type="entry name" value="T4SS_GSP_E_ATPase"/>
</dbReference>
<gene>
    <name evidence="3" type="primary">pilT_3</name>
    <name evidence="3" type="ORF">STSP1_02047</name>
</gene>
<name>A0A1W6LPE7_9BACT</name>
<dbReference type="InterPro" id="IPR027417">
    <property type="entry name" value="P-loop_NTPase"/>
</dbReference>
<dbReference type="PANTHER" id="PTHR30486:SF16">
    <property type="entry name" value="TWITCHING MOTILITY PROTEIN PILT"/>
    <property type="match status" value="1"/>
</dbReference>
<dbReference type="SUPFAM" id="SSF52540">
    <property type="entry name" value="P-loop containing nucleoside triphosphate hydrolases"/>
    <property type="match status" value="1"/>
</dbReference>
<evidence type="ECO:0000259" key="2">
    <source>
        <dbReference type="PROSITE" id="PS00662"/>
    </source>
</evidence>
<dbReference type="Gene3D" id="3.40.50.300">
    <property type="entry name" value="P-loop containing nucleotide triphosphate hydrolases"/>
    <property type="match status" value="1"/>
</dbReference>
<dbReference type="CDD" id="cd01131">
    <property type="entry name" value="PilT"/>
    <property type="match status" value="1"/>
</dbReference>
<dbReference type="InterPro" id="IPR001482">
    <property type="entry name" value="T2SS/T4SS_dom"/>
</dbReference>
<dbReference type="PANTHER" id="PTHR30486">
    <property type="entry name" value="TWITCHING MOTILITY PROTEIN PILT"/>
    <property type="match status" value="1"/>
</dbReference>
<dbReference type="STRING" id="1941349.STSP1_02047"/>
<evidence type="ECO:0000256" key="1">
    <source>
        <dbReference type="ARBA" id="ARBA00006611"/>
    </source>
</evidence>
<dbReference type="Proteomes" id="UP000193334">
    <property type="component" value="Chromosome"/>
</dbReference>
<comment type="similarity">
    <text evidence="1">Belongs to the GSP E family.</text>
</comment>
<dbReference type="Pfam" id="PF00437">
    <property type="entry name" value="T2SSE"/>
    <property type="match status" value="1"/>
</dbReference>
<dbReference type="InterPro" id="IPR006321">
    <property type="entry name" value="PilT/PilU"/>
</dbReference>
<dbReference type="EMBL" id="CP021023">
    <property type="protein sequence ID" value="ARN57626.1"/>
    <property type="molecule type" value="Genomic_DNA"/>
</dbReference>
<keyword evidence="4" id="KW-1185">Reference proteome</keyword>
<dbReference type="KEGG" id="pbp:STSP1_02047"/>
<dbReference type="AlphaFoldDB" id="A0A1W6LPE7"/>
<accession>A0A1W6LPE7</accession>
<dbReference type="PROSITE" id="PS00662">
    <property type="entry name" value="T2SP_E"/>
    <property type="match status" value="1"/>
</dbReference>
<dbReference type="NCBIfam" id="TIGR01420">
    <property type="entry name" value="pilT_fam"/>
    <property type="match status" value="1"/>
</dbReference>
<dbReference type="InterPro" id="IPR003593">
    <property type="entry name" value="AAA+_ATPase"/>
</dbReference>
<feature type="domain" description="Bacterial type II secretion system protein E" evidence="2">
    <location>
        <begin position="196"/>
        <end position="210"/>
    </location>
</feature>
<dbReference type="GO" id="GO:0005524">
    <property type="term" value="F:ATP binding"/>
    <property type="evidence" value="ECO:0007669"/>
    <property type="project" value="InterPro"/>
</dbReference>
<reference evidence="4" key="1">
    <citation type="submission" date="2017-04" db="EMBL/GenBank/DDBJ databases">
        <title>Comparative genomics and description of representatives of a novel lineage of planctomycetes thriving in anoxic sediments.</title>
        <authorList>
            <person name="Spring S."/>
            <person name="Bunk B."/>
            <person name="Sproer C."/>
        </authorList>
    </citation>
    <scope>NUCLEOTIDE SEQUENCE [LARGE SCALE GENOMIC DNA]</scope>
    <source>
        <strain evidence="4">ST-PulAB-D4</strain>
    </source>
</reference>